<evidence type="ECO:0000313" key="2">
    <source>
        <dbReference type="Proteomes" id="UP000827872"/>
    </source>
</evidence>
<protein>
    <submittedName>
        <fullName evidence="1">Uncharacterized protein</fullName>
    </submittedName>
</protein>
<name>A0ACB8ED69_9SAUR</name>
<gene>
    <name evidence="1" type="ORF">K3G42_005471</name>
</gene>
<sequence>MACTAVVENLFFSAVLLGWGSLLLMLQSEGFYSYLCHPPDAAVGKEAITLILAKADQANLLATMRFLVTSSGVIEPELWTSE</sequence>
<comment type="caution">
    <text evidence="1">The sequence shown here is derived from an EMBL/GenBank/DDBJ whole genome shotgun (WGS) entry which is preliminary data.</text>
</comment>
<keyword evidence="2" id="KW-1185">Reference proteome</keyword>
<dbReference type="EMBL" id="CM037629">
    <property type="protein sequence ID" value="KAH7990333.1"/>
    <property type="molecule type" value="Genomic_DNA"/>
</dbReference>
<proteinExistence type="predicted"/>
<reference evidence="1" key="1">
    <citation type="submission" date="2021-08" db="EMBL/GenBank/DDBJ databases">
        <title>The first chromosome-level gecko genome reveals the dynamic sex chromosomes of Neotropical dwarf geckos (Sphaerodactylidae: Sphaerodactylus).</title>
        <authorList>
            <person name="Pinto B.J."/>
            <person name="Keating S.E."/>
            <person name="Gamble T."/>
        </authorList>
    </citation>
    <scope>NUCLEOTIDE SEQUENCE</scope>
    <source>
        <strain evidence="1">TG3544</strain>
    </source>
</reference>
<evidence type="ECO:0000313" key="1">
    <source>
        <dbReference type="EMBL" id="KAH7990333.1"/>
    </source>
</evidence>
<accession>A0ACB8ED69</accession>
<organism evidence="1 2">
    <name type="scientific">Sphaerodactylus townsendi</name>
    <dbReference type="NCBI Taxonomy" id="933632"/>
    <lineage>
        <taxon>Eukaryota</taxon>
        <taxon>Metazoa</taxon>
        <taxon>Chordata</taxon>
        <taxon>Craniata</taxon>
        <taxon>Vertebrata</taxon>
        <taxon>Euteleostomi</taxon>
        <taxon>Lepidosauria</taxon>
        <taxon>Squamata</taxon>
        <taxon>Bifurcata</taxon>
        <taxon>Gekkota</taxon>
        <taxon>Sphaerodactylidae</taxon>
        <taxon>Sphaerodactylus</taxon>
    </lineage>
</organism>
<dbReference type="Proteomes" id="UP000827872">
    <property type="component" value="Linkage Group LG16"/>
</dbReference>